<dbReference type="AlphaFoldDB" id="A0A922I115"/>
<keyword evidence="4" id="KW-1185">Reference proteome</keyword>
<dbReference type="Proteomes" id="UP000790347">
    <property type="component" value="Unassembled WGS sequence"/>
</dbReference>
<dbReference type="EMBL" id="SDOV01000001">
    <property type="protein sequence ID" value="KAH7646183.1"/>
    <property type="molecule type" value="Genomic_DNA"/>
</dbReference>
<feature type="transmembrane region" description="Helical" evidence="1">
    <location>
        <begin position="31"/>
        <end position="60"/>
    </location>
</feature>
<comment type="caution">
    <text evidence="3">The sequence shown here is derived from an EMBL/GenBank/DDBJ whole genome shotgun (WGS) entry which is preliminary data.</text>
</comment>
<evidence type="ECO:0000313" key="4">
    <source>
        <dbReference type="Proteomes" id="UP000790347"/>
    </source>
</evidence>
<reference evidence="3" key="4">
    <citation type="journal article" date="2022" name="Res Sq">
        <title>Comparative Genomics Reveals Insights into the Divergent Evolution of Astigmatic Mites and Household Pest Adaptations.</title>
        <authorList>
            <person name="Xiong Q."/>
            <person name="Wan A.T.-Y."/>
            <person name="Liu X.-Y."/>
            <person name="Fung C.S.-H."/>
            <person name="Xiao X."/>
            <person name="Malainual N."/>
            <person name="Hou J."/>
            <person name="Wang L."/>
            <person name="Wang M."/>
            <person name="Yang K."/>
            <person name="Cui Y."/>
            <person name="Leung E."/>
            <person name="Nong W."/>
            <person name="Shin S.-K."/>
            <person name="Au S."/>
            <person name="Jeong K.Y."/>
            <person name="Chew F.T."/>
            <person name="Hui J."/>
            <person name="Leung T.F."/>
            <person name="Tungtrongchitr A."/>
            <person name="Zhong N."/>
            <person name="Liu Z."/>
            <person name="Tsui S."/>
        </authorList>
    </citation>
    <scope>NUCLEOTIDE SEQUENCE</scope>
    <source>
        <strain evidence="3">Derf</strain>
        <tissue evidence="3">Whole organism</tissue>
    </source>
</reference>
<reference evidence="2" key="2">
    <citation type="submission" date="2020-06" db="EMBL/GenBank/DDBJ databases">
        <authorList>
            <person name="Ji K."/>
            <person name="Li J."/>
        </authorList>
    </citation>
    <scope>NUCLEOTIDE SEQUENCE</scope>
    <source>
        <strain evidence="2">JKM2019</strain>
        <tissue evidence="2">Whole body</tissue>
    </source>
</reference>
<protein>
    <submittedName>
        <fullName evidence="3">Uncharacterized protein</fullName>
    </submittedName>
</protein>
<evidence type="ECO:0000256" key="1">
    <source>
        <dbReference type="SAM" id="Phobius"/>
    </source>
</evidence>
<sequence length="150" mass="17551">MSKNQSSSGKSSLIGVLHGKSRTVLTPWCRYYYRIMLIIFTFILEIMIIVIFINSLIGLINTNVFGEEVFDIVEIIFCLIDLTYMCYGLYLLFKQDHHHQYIECYGLSIMALIFIRIIIWLVLNQPILVDIGIQIIYAGFTIIYGYYIRQ</sequence>
<keyword evidence="1" id="KW-0472">Membrane</keyword>
<accession>A0A922I115</accession>
<evidence type="ECO:0000313" key="3">
    <source>
        <dbReference type="EMBL" id="KAH9516563.1"/>
    </source>
</evidence>
<dbReference type="EMBL" id="ASGP02000003">
    <property type="protein sequence ID" value="KAH9516563.1"/>
    <property type="molecule type" value="Genomic_DNA"/>
</dbReference>
<dbReference type="OrthoDB" id="10445390at2759"/>
<reference evidence="3" key="1">
    <citation type="submission" date="2013-05" db="EMBL/GenBank/DDBJ databases">
        <authorList>
            <person name="Yim A.K.Y."/>
            <person name="Chan T.F."/>
            <person name="Ji K.M."/>
            <person name="Liu X.Y."/>
            <person name="Zhou J.W."/>
            <person name="Li R.Q."/>
            <person name="Yang K.Y."/>
            <person name="Li J."/>
            <person name="Li M."/>
            <person name="Law P.T.W."/>
            <person name="Wu Y.L."/>
            <person name="Cai Z.L."/>
            <person name="Qin H."/>
            <person name="Bao Y."/>
            <person name="Leung R.K.K."/>
            <person name="Ng P.K.S."/>
            <person name="Zou J."/>
            <person name="Zhong X.J."/>
            <person name="Ran P.X."/>
            <person name="Zhong N.S."/>
            <person name="Liu Z.G."/>
            <person name="Tsui S.K.W."/>
        </authorList>
    </citation>
    <scope>NUCLEOTIDE SEQUENCE</scope>
    <source>
        <strain evidence="3">Derf</strain>
        <tissue evidence="3">Whole organism</tissue>
    </source>
</reference>
<feature type="transmembrane region" description="Helical" evidence="1">
    <location>
        <begin position="72"/>
        <end position="93"/>
    </location>
</feature>
<reference evidence="2" key="3">
    <citation type="journal article" date="2021" name="World Allergy Organ. J.">
        <title>Chromosome-level assembly of Dermatophagoides farinae genome and transcriptome reveals two novel allergens Der f 37 and Der f 39.</title>
        <authorList>
            <person name="Chen J."/>
            <person name="Cai Z."/>
            <person name="Fan D."/>
            <person name="Hu J."/>
            <person name="Hou Y."/>
            <person name="He Y."/>
            <person name="Zhang Z."/>
            <person name="Zhao Z."/>
            <person name="Gao P."/>
            <person name="Hu W."/>
            <person name="Sun J."/>
            <person name="Li J."/>
            <person name="Ji K."/>
        </authorList>
    </citation>
    <scope>NUCLEOTIDE SEQUENCE</scope>
    <source>
        <strain evidence="2">JKM2019</strain>
    </source>
</reference>
<organism evidence="3 4">
    <name type="scientific">Dermatophagoides farinae</name>
    <name type="common">American house dust mite</name>
    <dbReference type="NCBI Taxonomy" id="6954"/>
    <lineage>
        <taxon>Eukaryota</taxon>
        <taxon>Metazoa</taxon>
        <taxon>Ecdysozoa</taxon>
        <taxon>Arthropoda</taxon>
        <taxon>Chelicerata</taxon>
        <taxon>Arachnida</taxon>
        <taxon>Acari</taxon>
        <taxon>Acariformes</taxon>
        <taxon>Sarcoptiformes</taxon>
        <taxon>Astigmata</taxon>
        <taxon>Psoroptidia</taxon>
        <taxon>Analgoidea</taxon>
        <taxon>Pyroglyphidae</taxon>
        <taxon>Dermatophagoidinae</taxon>
        <taxon>Dermatophagoides</taxon>
    </lineage>
</organism>
<proteinExistence type="predicted"/>
<evidence type="ECO:0000313" key="2">
    <source>
        <dbReference type="EMBL" id="KAH7646183.1"/>
    </source>
</evidence>
<feature type="transmembrane region" description="Helical" evidence="1">
    <location>
        <begin position="129"/>
        <end position="148"/>
    </location>
</feature>
<gene>
    <name evidence="3" type="ORF">DERF_007298</name>
    <name evidence="2" type="ORF">HUG17_1721</name>
</gene>
<dbReference type="Proteomes" id="UP000828236">
    <property type="component" value="Unassembled WGS sequence"/>
</dbReference>
<feature type="transmembrane region" description="Helical" evidence="1">
    <location>
        <begin position="105"/>
        <end position="123"/>
    </location>
</feature>
<keyword evidence="1" id="KW-0812">Transmembrane</keyword>
<name>A0A922I115_DERFA</name>
<keyword evidence="1" id="KW-1133">Transmembrane helix</keyword>